<dbReference type="PROSITE" id="PS50216">
    <property type="entry name" value="DHHC"/>
    <property type="match status" value="1"/>
</dbReference>
<evidence type="ECO:0000256" key="5">
    <source>
        <dbReference type="ARBA" id="ARBA00023136"/>
    </source>
</evidence>
<keyword evidence="5 7" id="KW-0472">Membrane</keyword>
<accession>A0A9P1CRD6</accession>
<reference evidence="9" key="1">
    <citation type="submission" date="2022-10" db="EMBL/GenBank/DDBJ databases">
        <authorList>
            <person name="Chen Y."/>
            <person name="Dougan E. K."/>
            <person name="Chan C."/>
            <person name="Rhodes N."/>
            <person name="Thang M."/>
        </authorList>
    </citation>
    <scope>NUCLEOTIDE SEQUENCE</scope>
</reference>
<dbReference type="Pfam" id="PF01529">
    <property type="entry name" value="DHHC"/>
    <property type="match status" value="1"/>
</dbReference>
<dbReference type="EMBL" id="CAMXCT020002112">
    <property type="protein sequence ID" value="CAL1149102.1"/>
    <property type="molecule type" value="Genomic_DNA"/>
</dbReference>
<evidence type="ECO:0000259" key="8">
    <source>
        <dbReference type="Pfam" id="PF01529"/>
    </source>
</evidence>
<dbReference type="EC" id="2.3.1.225" evidence="7"/>
<dbReference type="EMBL" id="CAMXCT010002112">
    <property type="protein sequence ID" value="CAI3995727.1"/>
    <property type="molecule type" value="Genomic_DNA"/>
</dbReference>
<dbReference type="InterPro" id="IPR001594">
    <property type="entry name" value="Palmitoyltrfase_DHHC"/>
</dbReference>
<evidence type="ECO:0000256" key="1">
    <source>
        <dbReference type="ARBA" id="ARBA00004141"/>
    </source>
</evidence>
<dbReference type="AlphaFoldDB" id="A0A9P1CRD6"/>
<evidence type="ECO:0000256" key="6">
    <source>
        <dbReference type="ARBA" id="ARBA00023315"/>
    </source>
</evidence>
<protein>
    <recommendedName>
        <fullName evidence="7">Palmitoyltransferase</fullName>
        <ecNumber evidence="7">2.3.1.225</ecNumber>
    </recommendedName>
</protein>
<dbReference type="EMBL" id="CAMXCT030002112">
    <property type="protein sequence ID" value="CAL4783039.1"/>
    <property type="molecule type" value="Genomic_DNA"/>
</dbReference>
<keyword evidence="2 7" id="KW-0808">Transferase</keyword>
<name>A0A9P1CRD6_9DINO</name>
<dbReference type="GO" id="GO:0019706">
    <property type="term" value="F:protein-cysteine S-palmitoyltransferase activity"/>
    <property type="evidence" value="ECO:0007669"/>
    <property type="project" value="UniProtKB-EC"/>
</dbReference>
<feature type="transmembrane region" description="Helical" evidence="7">
    <location>
        <begin position="40"/>
        <end position="59"/>
    </location>
</feature>
<reference evidence="10" key="2">
    <citation type="submission" date="2024-04" db="EMBL/GenBank/DDBJ databases">
        <authorList>
            <person name="Chen Y."/>
            <person name="Shah S."/>
            <person name="Dougan E. K."/>
            <person name="Thang M."/>
            <person name="Chan C."/>
        </authorList>
    </citation>
    <scope>NUCLEOTIDE SEQUENCE [LARGE SCALE GENOMIC DNA]</scope>
</reference>
<evidence type="ECO:0000256" key="3">
    <source>
        <dbReference type="ARBA" id="ARBA00022692"/>
    </source>
</evidence>
<proteinExistence type="inferred from homology"/>
<feature type="domain" description="Palmitoyltransferase DHHC" evidence="8">
    <location>
        <begin position="132"/>
        <end position="164"/>
    </location>
</feature>
<organism evidence="9">
    <name type="scientific">Cladocopium goreaui</name>
    <dbReference type="NCBI Taxonomy" id="2562237"/>
    <lineage>
        <taxon>Eukaryota</taxon>
        <taxon>Sar</taxon>
        <taxon>Alveolata</taxon>
        <taxon>Dinophyceae</taxon>
        <taxon>Suessiales</taxon>
        <taxon>Symbiodiniaceae</taxon>
        <taxon>Cladocopium</taxon>
    </lineage>
</organism>
<evidence type="ECO:0000256" key="4">
    <source>
        <dbReference type="ARBA" id="ARBA00022989"/>
    </source>
</evidence>
<comment type="domain">
    <text evidence="7">The DHHC domain is required for palmitoyltransferase activity.</text>
</comment>
<dbReference type="OrthoDB" id="331948at2759"/>
<comment type="similarity">
    <text evidence="7">Belongs to the DHHC palmitoyltransferase family.</text>
</comment>
<keyword evidence="3 7" id="KW-0812">Transmembrane</keyword>
<dbReference type="InterPro" id="IPR039859">
    <property type="entry name" value="PFA4/ZDH16/20/ERF2-like"/>
</dbReference>
<evidence type="ECO:0000313" key="9">
    <source>
        <dbReference type="EMBL" id="CAI3995727.1"/>
    </source>
</evidence>
<evidence type="ECO:0000313" key="11">
    <source>
        <dbReference type="Proteomes" id="UP001152797"/>
    </source>
</evidence>
<keyword evidence="4 7" id="KW-1133">Transmembrane helix</keyword>
<comment type="subcellular location">
    <subcellularLocation>
        <location evidence="1">Membrane</location>
        <topology evidence="1">Multi-pass membrane protein</topology>
    </subcellularLocation>
</comment>
<keyword evidence="11" id="KW-1185">Reference proteome</keyword>
<evidence type="ECO:0000256" key="7">
    <source>
        <dbReference type="RuleBase" id="RU079119"/>
    </source>
</evidence>
<gene>
    <name evidence="9" type="ORF">C1SCF055_LOCUS22256</name>
</gene>
<dbReference type="PANTHER" id="PTHR12246">
    <property type="entry name" value="PALMITOYLTRANSFERASE ZDHHC16"/>
    <property type="match status" value="1"/>
</dbReference>
<feature type="transmembrane region" description="Helical" evidence="7">
    <location>
        <begin position="65"/>
        <end position="83"/>
    </location>
</feature>
<evidence type="ECO:0000313" key="10">
    <source>
        <dbReference type="EMBL" id="CAL1149102.1"/>
    </source>
</evidence>
<comment type="caution">
    <text evidence="9">The sequence shown here is derived from an EMBL/GenBank/DDBJ whole genome shotgun (WGS) entry which is preliminary data.</text>
</comment>
<comment type="catalytic activity">
    <reaction evidence="7">
        <text>L-cysteinyl-[protein] + hexadecanoyl-CoA = S-hexadecanoyl-L-cysteinyl-[protein] + CoA</text>
        <dbReference type="Rhea" id="RHEA:36683"/>
        <dbReference type="Rhea" id="RHEA-COMP:10131"/>
        <dbReference type="Rhea" id="RHEA-COMP:11032"/>
        <dbReference type="ChEBI" id="CHEBI:29950"/>
        <dbReference type="ChEBI" id="CHEBI:57287"/>
        <dbReference type="ChEBI" id="CHEBI:57379"/>
        <dbReference type="ChEBI" id="CHEBI:74151"/>
        <dbReference type="EC" id="2.3.1.225"/>
    </reaction>
</comment>
<evidence type="ECO:0000256" key="2">
    <source>
        <dbReference type="ARBA" id="ARBA00022679"/>
    </source>
</evidence>
<dbReference type="Proteomes" id="UP001152797">
    <property type="component" value="Unassembled WGS sequence"/>
</dbReference>
<sequence length="174" mass="19290">MEYLFDYAVARGLSLLRPAVDSAPENQLVKIFRANAAVDNCLLVAAGLMFGDIYLGFWLAQQPILSLPSIVFYGSAGLAFIAWESTVTTDPGAIPESFARDDNGRPRFEADINELALVPSNGPRGLILITKEQKFKPKRSHFCRQMDRYILRMDHYCAFMSNCVLEIAGSHGLA</sequence>
<dbReference type="GO" id="GO:0016020">
    <property type="term" value="C:membrane"/>
    <property type="evidence" value="ECO:0007669"/>
    <property type="project" value="UniProtKB-SubCell"/>
</dbReference>
<keyword evidence="6 7" id="KW-0012">Acyltransferase</keyword>